<name>A0A484ZT13_9GAMM</name>
<sequence>MPDKNYVLIVQDPFTSYYDAKVVSDFVKLVEKLGMSPVVLPFSPNGKAQHIKGFLHQFAKTAKRTAEMLNRVAKLNIPMVGVDPALVLCYRDEIQPYFGRTARKLSGSTGT</sequence>
<gene>
    <name evidence="1" type="ORF">NCTC12282_04758</name>
</gene>
<protein>
    <submittedName>
        <fullName evidence="1">Fe-S oxidoreductase</fullName>
    </submittedName>
</protein>
<dbReference type="AlphaFoldDB" id="A0A484ZT13"/>
<dbReference type="Proteomes" id="UP000373449">
    <property type="component" value="Unassembled WGS sequence"/>
</dbReference>
<evidence type="ECO:0000313" key="2">
    <source>
        <dbReference type="Proteomes" id="UP000373449"/>
    </source>
</evidence>
<accession>A0A484ZT13</accession>
<organism evidence="1 2">
    <name type="scientific">Budvicia aquatica</name>
    <dbReference type="NCBI Taxonomy" id="82979"/>
    <lineage>
        <taxon>Bacteria</taxon>
        <taxon>Pseudomonadati</taxon>
        <taxon>Pseudomonadota</taxon>
        <taxon>Gammaproteobacteria</taxon>
        <taxon>Enterobacterales</taxon>
        <taxon>Budviciaceae</taxon>
        <taxon>Budvicia</taxon>
    </lineage>
</organism>
<dbReference type="EMBL" id="CAADJA010000002">
    <property type="protein sequence ID" value="VFS50931.1"/>
    <property type="molecule type" value="Genomic_DNA"/>
</dbReference>
<proteinExistence type="predicted"/>
<evidence type="ECO:0000313" key="1">
    <source>
        <dbReference type="EMBL" id="VFS50931.1"/>
    </source>
</evidence>
<reference evidence="1 2" key="1">
    <citation type="submission" date="2019-03" db="EMBL/GenBank/DDBJ databases">
        <authorList>
            <consortium name="Pathogen Informatics"/>
        </authorList>
    </citation>
    <scope>NUCLEOTIDE SEQUENCE [LARGE SCALE GENOMIC DNA]</scope>
    <source>
        <strain evidence="1 2">NCTC12282</strain>
    </source>
</reference>